<organism evidence="1 2">
    <name type="scientific">Porphyromonas gingivalis (strain ATCC BAA-308 / W83)</name>
    <dbReference type="NCBI Taxonomy" id="242619"/>
    <lineage>
        <taxon>Bacteria</taxon>
        <taxon>Pseudomonadati</taxon>
        <taxon>Bacteroidota</taxon>
        <taxon>Bacteroidia</taxon>
        <taxon>Bacteroidales</taxon>
        <taxon>Porphyromonadaceae</taxon>
        <taxon>Porphyromonas</taxon>
    </lineage>
</organism>
<dbReference type="EMBL" id="AE015924">
    <property type="protein sequence ID" value="AAQ65932.1"/>
    <property type="molecule type" value="Genomic_DNA"/>
</dbReference>
<protein>
    <submittedName>
        <fullName evidence="1">Uncharacterized protein</fullName>
    </submittedName>
</protein>
<dbReference type="KEGG" id="pgi:PG_0771"/>
<accession>Q7MW74</accession>
<dbReference type="STRING" id="242619.PG_0771"/>
<dbReference type="HOGENOM" id="CLU_2480720_0_0_10"/>
<name>Q7MW74_PORGI</name>
<dbReference type="EnsemblBacteria" id="AAQ65932">
    <property type="protein sequence ID" value="AAQ65932"/>
    <property type="gene ID" value="PG_0771"/>
</dbReference>
<gene>
    <name evidence="1" type="ordered locus">PG_0771</name>
</gene>
<evidence type="ECO:0000313" key="2">
    <source>
        <dbReference type="Proteomes" id="UP000000588"/>
    </source>
</evidence>
<sequence length="87" mass="9586">MLGRTDISTFPRLKLGFWGEVTLTFPAVCDAAEIVLPANWADMSVAANNDNAAINTNNVNFLHISSYIRILVTTIPLRCGKTRDNPH</sequence>
<reference evidence="1 2" key="1">
    <citation type="journal article" date="2003" name="J. Bacteriol.">
        <title>Complete genome sequence of the oral pathogenic bacterium Porphyromonas gingivalis strain W83.</title>
        <authorList>
            <person name="Nelson K."/>
            <person name="Fleishmann R."/>
            <person name="DeBoy R."/>
            <person name="Paulsen I."/>
            <person name="Fouts D."/>
            <person name="Eisen J."/>
            <person name="Daugherty S."/>
            <person name="Dodson R."/>
            <person name="Durkin A."/>
            <person name="Gwinn M."/>
            <person name="Haft D."/>
            <person name="Kolonay J."/>
            <person name="Nelson W."/>
            <person name="White O."/>
            <person name="Mason T."/>
            <person name="Tallon L."/>
            <person name="Gray J."/>
            <person name="Granger D."/>
            <person name="Tettelin H."/>
            <person name="Dong H."/>
            <person name="Galvin J."/>
            <person name="Duncan M."/>
            <person name="Dewhirst F."/>
            <person name="Fraser C."/>
        </authorList>
    </citation>
    <scope>NUCLEOTIDE SEQUENCE [LARGE SCALE GENOMIC DNA]</scope>
    <source>
        <strain evidence="2">ATCC BAA-308 / W83</strain>
    </source>
</reference>
<keyword evidence="2" id="KW-1185">Reference proteome</keyword>
<dbReference type="AlphaFoldDB" id="Q7MW74"/>
<evidence type="ECO:0000313" key="1">
    <source>
        <dbReference type="EMBL" id="AAQ65932.1"/>
    </source>
</evidence>
<proteinExistence type="predicted"/>
<dbReference type="Proteomes" id="UP000000588">
    <property type="component" value="Chromosome"/>
</dbReference>